<dbReference type="Pfam" id="PF00196">
    <property type="entry name" value="GerE"/>
    <property type="match status" value="1"/>
</dbReference>
<dbReference type="SUPFAM" id="SSF48452">
    <property type="entry name" value="TPR-like"/>
    <property type="match status" value="1"/>
</dbReference>
<feature type="domain" description="HTH luxR-type" evidence="4">
    <location>
        <begin position="806"/>
        <end position="871"/>
    </location>
</feature>
<keyword evidence="2" id="KW-0067">ATP-binding</keyword>
<dbReference type="InterPro" id="IPR011990">
    <property type="entry name" value="TPR-like_helical_dom_sf"/>
</dbReference>
<dbReference type="PROSITE" id="PS50043">
    <property type="entry name" value="HTH_LUXR_2"/>
    <property type="match status" value="1"/>
</dbReference>
<dbReference type="EMBL" id="JASXSZ010000006">
    <property type="protein sequence ID" value="MDL9981063.1"/>
    <property type="molecule type" value="Genomic_DNA"/>
</dbReference>
<dbReference type="InterPro" id="IPR016032">
    <property type="entry name" value="Sig_transdc_resp-reg_C-effctor"/>
</dbReference>
<feature type="compositionally biased region" description="Basic and acidic residues" evidence="3">
    <location>
        <begin position="801"/>
        <end position="811"/>
    </location>
</feature>
<dbReference type="PANTHER" id="PTHR16305">
    <property type="entry name" value="TESTICULAR SOLUBLE ADENYLYL CYCLASE"/>
    <property type="match status" value="1"/>
</dbReference>
<evidence type="ECO:0000313" key="6">
    <source>
        <dbReference type="Proteomes" id="UP001235064"/>
    </source>
</evidence>
<dbReference type="PANTHER" id="PTHR16305:SF35">
    <property type="entry name" value="TRANSCRIPTIONAL ACTIVATOR DOMAIN"/>
    <property type="match status" value="1"/>
</dbReference>
<dbReference type="SMART" id="SM00421">
    <property type="entry name" value="HTH_LUXR"/>
    <property type="match status" value="1"/>
</dbReference>
<dbReference type="RefSeq" id="WP_286290052.1">
    <property type="nucleotide sequence ID" value="NZ_JASXSZ010000006.1"/>
</dbReference>
<evidence type="ECO:0000256" key="3">
    <source>
        <dbReference type="SAM" id="MobiDB-lite"/>
    </source>
</evidence>
<reference evidence="5 6" key="1">
    <citation type="submission" date="2023-06" db="EMBL/GenBank/DDBJ databases">
        <title>Microbacterium sp. nov., isolated from a waste landfill.</title>
        <authorList>
            <person name="Wen W."/>
        </authorList>
    </citation>
    <scope>NUCLEOTIDE SEQUENCE [LARGE SCALE GENOMIC DNA]</scope>
    <source>
        <strain evidence="5 6">ASV49</strain>
    </source>
</reference>
<dbReference type="InterPro" id="IPR000792">
    <property type="entry name" value="Tscrpt_reg_LuxR_C"/>
</dbReference>
<sequence>MALLERDAALRSLGDYATDAHSGLGRLVLVPGEAGAGKTALVDAFAGAFDPHGRVLRTACDGLFTPRALGPLFDLAAATKGPLAEAVSAGAGRDALFAAMLAEVDRPGETTMLIVEDLHWADASTLDLVRFLGRRLRERRVLMLVTYRDDALGLHDPLRVVLGDLAPLQGTRRIDLPALSEDAIARLAAGSGVGSAREEGIDAGALRRLTGGNPFYVTEVLGNPGAGIPSSARDAVLARLAAVPEGTQGAIELCALAGSTVEPALLRAAGIDPDPVIDAMLASGIAVSTGREVRFRHELTRLAIAEATTAHRRSVAHTRILAALRATGCADDARLAHHADEADDSAAVREFAPRAARRARALSAHREAATQFERALRFVPAGASTTGSADAALAAERAELHDELAEELVILDRWNEAQELLAESIAEWERLGDRLRQGDALRRLSRSQTGDAAHGPARAAVDVLEPLGETPELAWAWDALAATAMAVDEDEALAASSVAYDLGVRLGLPEVQSSALNTRACVLSMDGRTEWLETMRTALQLAIDSGAHVRAGRAYANLVGILGGLYEYPQAERWYAEGIAYCDQHDIGTYATCLRGYQVCNLAHEGRWDESLDLARRILRTGGSDFNLATAYHSLAAIAIRRGDPDAARLLDDLDDIAAHAGMDYWAVHGALRRAEAAWIAGDDAAARAALPAAAAVPALSDPWERGQYLVWVRRVGGMPHPVDGAVADAFRFTLDGDAAATARALDDRGAPYDAALALVDTGDADAMRDAVVRLERLGANAAADRVRRDLRAGGHAAPRGRRESTVAHPDGLTEREADVFALLQEGRTNAEIAADLFISTRTVDHHVSAILAKLGVGNRAAAAAHSRERVTAPPA</sequence>
<protein>
    <submittedName>
        <fullName evidence="5">LuxR C-terminal-related transcriptional regulator</fullName>
    </submittedName>
</protein>
<dbReference type="Pfam" id="PF13191">
    <property type="entry name" value="AAA_16"/>
    <property type="match status" value="1"/>
</dbReference>
<evidence type="ECO:0000256" key="2">
    <source>
        <dbReference type="ARBA" id="ARBA00022840"/>
    </source>
</evidence>
<keyword evidence="1" id="KW-0547">Nucleotide-binding</keyword>
<dbReference type="SUPFAM" id="SSF52540">
    <property type="entry name" value="P-loop containing nucleoside triphosphate hydrolases"/>
    <property type="match status" value="1"/>
</dbReference>
<dbReference type="Gene3D" id="1.10.10.10">
    <property type="entry name" value="Winged helix-like DNA-binding domain superfamily/Winged helix DNA-binding domain"/>
    <property type="match status" value="1"/>
</dbReference>
<dbReference type="InterPro" id="IPR036388">
    <property type="entry name" value="WH-like_DNA-bd_sf"/>
</dbReference>
<gene>
    <name evidence="5" type="ORF">QSV35_17150</name>
</gene>
<keyword evidence="6" id="KW-1185">Reference proteome</keyword>
<evidence type="ECO:0000313" key="5">
    <source>
        <dbReference type="EMBL" id="MDL9981063.1"/>
    </source>
</evidence>
<proteinExistence type="predicted"/>
<dbReference type="CDD" id="cd06170">
    <property type="entry name" value="LuxR_C_like"/>
    <property type="match status" value="1"/>
</dbReference>
<dbReference type="PRINTS" id="PR00038">
    <property type="entry name" value="HTHLUXR"/>
</dbReference>
<organism evidence="5 6">
    <name type="scientific">Microbacterium candidum</name>
    <dbReference type="NCBI Taxonomy" id="3041922"/>
    <lineage>
        <taxon>Bacteria</taxon>
        <taxon>Bacillati</taxon>
        <taxon>Actinomycetota</taxon>
        <taxon>Actinomycetes</taxon>
        <taxon>Micrococcales</taxon>
        <taxon>Microbacteriaceae</taxon>
        <taxon>Microbacterium</taxon>
    </lineage>
</organism>
<evidence type="ECO:0000256" key="1">
    <source>
        <dbReference type="ARBA" id="ARBA00022741"/>
    </source>
</evidence>
<dbReference type="Gene3D" id="1.25.40.10">
    <property type="entry name" value="Tetratricopeptide repeat domain"/>
    <property type="match status" value="1"/>
</dbReference>
<accession>A0ABT7N2Y2</accession>
<dbReference type="Proteomes" id="UP001235064">
    <property type="component" value="Unassembled WGS sequence"/>
</dbReference>
<evidence type="ECO:0000259" key="4">
    <source>
        <dbReference type="PROSITE" id="PS50043"/>
    </source>
</evidence>
<dbReference type="InterPro" id="IPR041664">
    <property type="entry name" value="AAA_16"/>
</dbReference>
<feature type="region of interest" description="Disordered" evidence="3">
    <location>
        <begin position="791"/>
        <end position="811"/>
    </location>
</feature>
<name>A0ABT7N2Y2_9MICO</name>
<dbReference type="PROSITE" id="PS00622">
    <property type="entry name" value="HTH_LUXR_1"/>
    <property type="match status" value="1"/>
</dbReference>
<dbReference type="SUPFAM" id="SSF46894">
    <property type="entry name" value="C-terminal effector domain of the bipartite response regulators"/>
    <property type="match status" value="1"/>
</dbReference>
<comment type="caution">
    <text evidence="5">The sequence shown here is derived from an EMBL/GenBank/DDBJ whole genome shotgun (WGS) entry which is preliminary data.</text>
</comment>
<dbReference type="InterPro" id="IPR027417">
    <property type="entry name" value="P-loop_NTPase"/>
</dbReference>